<evidence type="ECO:0000256" key="3">
    <source>
        <dbReference type="ARBA" id="ARBA00022989"/>
    </source>
</evidence>
<feature type="transmembrane region" description="Helical" evidence="5">
    <location>
        <begin position="49"/>
        <end position="73"/>
    </location>
</feature>
<keyword evidence="3 5" id="KW-1133">Transmembrane helix</keyword>
<organism evidence="6 7">
    <name type="scientific">Syntrophotalea carbinolica (strain DSM 2380 / NBRC 103641 / GraBd1)</name>
    <name type="common">Pelobacter carbinolicus</name>
    <dbReference type="NCBI Taxonomy" id="338963"/>
    <lineage>
        <taxon>Bacteria</taxon>
        <taxon>Pseudomonadati</taxon>
        <taxon>Thermodesulfobacteriota</taxon>
        <taxon>Desulfuromonadia</taxon>
        <taxon>Desulfuromonadales</taxon>
        <taxon>Syntrophotaleaceae</taxon>
        <taxon>Syntrophotalea</taxon>
    </lineage>
</organism>
<sequence length="124" mass="13133">MTEETKTGKFCTECGKAIHAKAEICPHCGVRQVVSGAGVAVTAPSIPNYLVQAILVTLFCCLPFGIVSIVYAAQVNGKEQAGDIEGARQASQLAKKWVWAGFLCGLVFMLFYLGIMVFAAVMGA</sequence>
<feature type="transmembrane region" description="Helical" evidence="5">
    <location>
        <begin position="97"/>
        <end position="121"/>
    </location>
</feature>
<dbReference type="InterPro" id="IPR007593">
    <property type="entry name" value="CD225/Dispanin_fam"/>
</dbReference>
<dbReference type="PANTHER" id="PTHR14948:SF44">
    <property type="entry name" value="PROLINE-RICH TRANSMEMBRANE PROTEIN 1-LIKE"/>
    <property type="match status" value="1"/>
</dbReference>
<dbReference type="HOGENOM" id="CLU_2095722_0_0_7"/>
<dbReference type="GO" id="GO:0016020">
    <property type="term" value="C:membrane"/>
    <property type="evidence" value="ECO:0007669"/>
    <property type="project" value="UniProtKB-SubCell"/>
</dbReference>
<dbReference type="Proteomes" id="UP000002534">
    <property type="component" value="Chromosome"/>
</dbReference>
<reference evidence="6 7" key="2">
    <citation type="journal article" date="2012" name="BMC Genomics">
        <title>The genome of Pelobacter carbinolicus reveals surprising metabolic capabilities and physiological features.</title>
        <authorList>
            <person name="Aklujkar M."/>
            <person name="Haveman S.A."/>
            <person name="Didonato R.Jr."/>
            <person name="Chertkov O."/>
            <person name="Han C.S."/>
            <person name="Land M.L."/>
            <person name="Brown P."/>
            <person name="Lovley D.R."/>
        </authorList>
    </citation>
    <scope>NUCLEOTIDE SEQUENCE [LARGE SCALE GENOMIC DNA]</scope>
    <source>
        <strain evidence="7">DSM 2380 / NBRC 103641 / GraBd1</strain>
    </source>
</reference>
<dbReference type="AlphaFoldDB" id="Q3A7L4"/>
<evidence type="ECO:0000256" key="1">
    <source>
        <dbReference type="ARBA" id="ARBA00004370"/>
    </source>
</evidence>
<reference evidence="7" key="1">
    <citation type="submission" date="2005-10" db="EMBL/GenBank/DDBJ databases">
        <title>Complete sequence of Pelobacter carbinolicus DSM 2380.</title>
        <authorList>
            <person name="Copeland A."/>
            <person name="Lucas S."/>
            <person name="Lapidus A."/>
            <person name="Barry K."/>
            <person name="Detter J.C."/>
            <person name="Glavina T."/>
            <person name="Hammon N."/>
            <person name="Israni S."/>
            <person name="Pitluck S."/>
            <person name="Chertkov O."/>
            <person name="Schmutz J."/>
            <person name="Larimer F."/>
            <person name="Land M."/>
            <person name="Kyrpides N."/>
            <person name="Ivanova N."/>
            <person name="Richardson P."/>
        </authorList>
    </citation>
    <scope>NUCLEOTIDE SEQUENCE [LARGE SCALE GENOMIC DNA]</scope>
    <source>
        <strain evidence="7">DSM 2380 / NBRC 103641 / GraBd1</strain>
    </source>
</reference>
<dbReference type="EMBL" id="CP000142">
    <property type="protein sequence ID" value="ABA87630.1"/>
    <property type="molecule type" value="Genomic_DNA"/>
</dbReference>
<dbReference type="Pfam" id="PF04505">
    <property type="entry name" value="CD225"/>
    <property type="match status" value="1"/>
</dbReference>
<name>Q3A7L4_SYNC1</name>
<accession>Q3A7L4</accession>
<dbReference type="STRING" id="338963.Pcar_0370"/>
<dbReference type="KEGG" id="pca:Pcar_0370"/>
<keyword evidence="2 5" id="KW-0812">Transmembrane</keyword>
<keyword evidence="4 5" id="KW-0472">Membrane</keyword>
<comment type="subcellular location">
    <subcellularLocation>
        <location evidence="1">Membrane</location>
    </subcellularLocation>
</comment>
<gene>
    <name evidence="6" type="ordered locus">Pcar_0370</name>
</gene>
<dbReference type="PANTHER" id="PTHR14948">
    <property type="entry name" value="NG5"/>
    <property type="match status" value="1"/>
</dbReference>
<evidence type="ECO:0000256" key="5">
    <source>
        <dbReference type="SAM" id="Phobius"/>
    </source>
</evidence>
<dbReference type="InterPro" id="IPR051423">
    <property type="entry name" value="CD225/Dispanin"/>
</dbReference>
<proteinExistence type="predicted"/>
<keyword evidence="7" id="KW-1185">Reference proteome</keyword>
<evidence type="ECO:0000256" key="4">
    <source>
        <dbReference type="ARBA" id="ARBA00023136"/>
    </source>
</evidence>
<evidence type="ECO:0000313" key="6">
    <source>
        <dbReference type="EMBL" id="ABA87630.1"/>
    </source>
</evidence>
<dbReference type="eggNOG" id="COG4640">
    <property type="taxonomic scope" value="Bacteria"/>
</dbReference>
<protein>
    <submittedName>
        <fullName evidence="6">Membrane protein, CD225 family</fullName>
    </submittedName>
</protein>
<evidence type="ECO:0000256" key="2">
    <source>
        <dbReference type="ARBA" id="ARBA00022692"/>
    </source>
</evidence>
<evidence type="ECO:0000313" key="7">
    <source>
        <dbReference type="Proteomes" id="UP000002534"/>
    </source>
</evidence>